<dbReference type="SUPFAM" id="SSF51735">
    <property type="entry name" value="NAD(P)-binding Rossmann-fold domains"/>
    <property type="match status" value="1"/>
</dbReference>
<keyword evidence="3" id="KW-1185">Reference proteome</keyword>
<dbReference type="SMART" id="SM00829">
    <property type="entry name" value="PKS_ER"/>
    <property type="match status" value="1"/>
</dbReference>
<feature type="domain" description="Enoyl reductase (ER)" evidence="1">
    <location>
        <begin position="14"/>
        <end position="330"/>
    </location>
</feature>
<protein>
    <recommendedName>
        <fullName evidence="1">Enoyl reductase (ER) domain-containing protein</fullName>
    </recommendedName>
</protein>
<dbReference type="Gene3D" id="3.40.50.720">
    <property type="entry name" value="NAD(P)-binding Rossmann-like Domain"/>
    <property type="match status" value="1"/>
</dbReference>
<dbReference type="Proteomes" id="UP000256486">
    <property type="component" value="Unassembled WGS sequence"/>
</dbReference>
<dbReference type="PANTHER" id="PTHR43677">
    <property type="entry name" value="SHORT-CHAIN DEHYDROGENASE/REDUCTASE"/>
    <property type="match status" value="1"/>
</dbReference>
<organism evidence="2 3">
    <name type="scientific">Subtercola boreus</name>
    <dbReference type="NCBI Taxonomy" id="120213"/>
    <lineage>
        <taxon>Bacteria</taxon>
        <taxon>Bacillati</taxon>
        <taxon>Actinomycetota</taxon>
        <taxon>Actinomycetes</taxon>
        <taxon>Micrococcales</taxon>
        <taxon>Microbacteriaceae</taxon>
        <taxon>Subtercola</taxon>
    </lineage>
</organism>
<reference evidence="2 3" key="1">
    <citation type="submission" date="2017-04" db="EMBL/GenBank/DDBJ databases">
        <title>Comparative genome analysis of Subtercola boreus.</title>
        <authorList>
            <person name="Cho Y.-J."/>
            <person name="Cho A."/>
            <person name="Kim O.-S."/>
            <person name="Lee J.-I."/>
        </authorList>
    </citation>
    <scope>NUCLEOTIDE SEQUENCE [LARGE SCALE GENOMIC DNA]</scope>
    <source>
        <strain evidence="2 3">K300</strain>
    </source>
</reference>
<dbReference type="Pfam" id="PF00107">
    <property type="entry name" value="ADH_zinc_N"/>
    <property type="match status" value="1"/>
</dbReference>
<dbReference type="GO" id="GO:0016491">
    <property type="term" value="F:oxidoreductase activity"/>
    <property type="evidence" value="ECO:0007669"/>
    <property type="project" value="InterPro"/>
</dbReference>
<evidence type="ECO:0000313" key="3">
    <source>
        <dbReference type="Proteomes" id="UP000256486"/>
    </source>
</evidence>
<dbReference type="InterPro" id="IPR013154">
    <property type="entry name" value="ADH-like_N"/>
</dbReference>
<name>A0A3E0VLE4_9MICO</name>
<evidence type="ECO:0000259" key="1">
    <source>
        <dbReference type="SMART" id="SM00829"/>
    </source>
</evidence>
<comment type="caution">
    <text evidence="2">The sequence shown here is derived from an EMBL/GenBank/DDBJ whole genome shotgun (WGS) entry which is preliminary data.</text>
</comment>
<dbReference type="InterPro" id="IPR036291">
    <property type="entry name" value="NAD(P)-bd_dom_sf"/>
</dbReference>
<dbReference type="Pfam" id="PF08240">
    <property type="entry name" value="ADH_N"/>
    <property type="match status" value="1"/>
</dbReference>
<accession>A0A3E0VLE4</accession>
<evidence type="ECO:0000313" key="2">
    <source>
        <dbReference type="EMBL" id="RFA10253.1"/>
    </source>
</evidence>
<dbReference type="PANTHER" id="PTHR43677:SF11">
    <property type="entry name" value="ZINC-CONTAINING ALCOHOL DEHYDROGENASE"/>
    <property type="match status" value="1"/>
</dbReference>
<dbReference type="InterPro" id="IPR011032">
    <property type="entry name" value="GroES-like_sf"/>
</dbReference>
<dbReference type="AlphaFoldDB" id="A0A3E0VLE4"/>
<dbReference type="SUPFAM" id="SSF50129">
    <property type="entry name" value="GroES-like"/>
    <property type="match status" value="1"/>
</dbReference>
<dbReference type="InterPro" id="IPR020843">
    <property type="entry name" value="ER"/>
</dbReference>
<dbReference type="InterPro" id="IPR013149">
    <property type="entry name" value="ADH-like_C"/>
</dbReference>
<proteinExistence type="predicted"/>
<dbReference type="EMBL" id="NBWZ01000001">
    <property type="protein sequence ID" value="RFA10253.1"/>
    <property type="molecule type" value="Genomic_DNA"/>
</dbReference>
<dbReference type="InterPro" id="IPR051397">
    <property type="entry name" value="Zn-ADH-like_protein"/>
</dbReference>
<sequence length="341" mass="35389">MLSEGALVHDLPAAIIDRPGVEPRTGSIDLPPREPGQTLLSVAAAPLNPLDLLIASGDFHSARHEEPYVPGSECVGTVLESDSYPVGSIVYAELHVSPQAPGAFATHVLVDDHNITTLPAGIDPVQAAAVGNSGIAAYLPLVHTVGLRAGETVLVLGATGAVGQLAVQIAHLLSAGRVVGVARDRAALERLLTIGADAVVELRANEKAEQLAERIRAVSGPVDVVFDGIYGLPLEAALHVAAPRARLVNVGNLAGPTAGIPAGLLRGKQLTISGFAGIHVPVTEKQAALGWLWNAIIAAELEVAITTVTLEDLPQAWRAQAASPHTKYIVVPKQPDESENR</sequence>
<dbReference type="OrthoDB" id="9805663at2"/>
<gene>
    <name evidence="2" type="ORF">B7R54_14330</name>
</gene>
<dbReference type="Gene3D" id="3.90.180.10">
    <property type="entry name" value="Medium-chain alcohol dehydrogenases, catalytic domain"/>
    <property type="match status" value="1"/>
</dbReference>